<sequence>MDGGYDDLEASATTCSIDSESTDQDDSEDDTIYNTFVWEFLSDALKQQTNRRCLTLTNFVDRSHGARDALALSQLLGMVAQPSWRSIHFEDVVPGHRYRRWLFKKTGVYRYILRRSPHTAAIPPVTFYTRVEVDTTAMTPKAITSLLRELKKDLDVKSVSIRGKLKPRDAESVAIALVSLLNDPRGWQTVEFQVDMTSPASDDSSSRQRQVQSLREAQLIEKVCKRALQKVAAERYITLEVL</sequence>
<reference evidence="1" key="1">
    <citation type="submission" date="2020-06" db="EMBL/GenBank/DDBJ databases">
        <authorList>
            <consortium name="Plant Systems Biology data submission"/>
        </authorList>
    </citation>
    <scope>NUCLEOTIDE SEQUENCE</scope>
    <source>
        <strain evidence="1">D6</strain>
    </source>
</reference>
<dbReference type="AlphaFoldDB" id="A0A9N8DVC3"/>
<organism evidence="1 2">
    <name type="scientific">Seminavis robusta</name>
    <dbReference type="NCBI Taxonomy" id="568900"/>
    <lineage>
        <taxon>Eukaryota</taxon>
        <taxon>Sar</taxon>
        <taxon>Stramenopiles</taxon>
        <taxon>Ochrophyta</taxon>
        <taxon>Bacillariophyta</taxon>
        <taxon>Bacillariophyceae</taxon>
        <taxon>Bacillariophycidae</taxon>
        <taxon>Naviculales</taxon>
        <taxon>Naviculaceae</taxon>
        <taxon>Seminavis</taxon>
    </lineage>
</organism>
<comment type="caution">
    <text evidence="1">The sequence shown here is derived from an EMBL/GenBank/DDBJ whole genome shotgun (WGS) entry which is preliminary data.</text>
</comment>
<dbReference type="EMBL" id="CAICTM010000320">
    <property type="protein sequence ID" value="CAB9507794.1"/>
    <property type="molecule type" value="Genomic_DNA"/>
</dbReference>
<evidence type="ECO:0000313" key="1">
    <source>
        <dbReference type="EMBL" id="CAB9507794.1"/>
    </source>
</evidence>
<keyword evidence="2" id="KW-1185">Reference proteome</keyword>
<gene>
    <name evidence="1" type="ORF">SEMRO_321_G116630.1</name>
</gene>
<name>A0A9N8DVC3_9STRA</name>
<proteinExistence type="predicted"/>
<accession>A0A9N8DVC3</accession>
<evidence type="ECO:0000313" key="2">
    <source>
        <dbReference type="Proteomes" id="UP001153069"/>
    </source>
</evidence>
<dbReference type="Proteomes" id="UP001153069">
    <property type="component" value="Unassembled WGS sequence"/>
</dbReference>
<protein>
    <submittedName>
        <fullName evidence="1">Uncharacterized protein</fullName>
    </submittedName>
</protein>